<dbReference type="RefSeq" id="WP_041062121.1">
    <property type="nucleotide sequence ID" value="NZ_JXAL01000014.1"/>
</dbReference>
<keyword evidence="2" id="KW-1185">Reference proteome</keyword>
<dbReference type="InterPro" id="IPR005883">
    <property type="entry name" value="PilM"/>
</dbReference>
<dbReference type="Pfam" id="PF11104">
    <property type="entry name" value="PilM_2"/>
    <property type="match status" value="1"/>
</dbReference>
<evidence type="ECO:0000313" key="1">
    <source>
        <dbReference type="EMBL" id="KIL36152.1"/>
    </source>
</evidence>
<dbReference type="Gene3D" id="3.30.1490.300">
    <property type="match status" value="1"/>
</dbReference>
<proteinExistence type="predicted"/>
<protein>
    <recommendedName>
        <fullName evidence="3">Pilus assembly protein PilM</fullName>
    </recommendedName>
</protein>
<gene>
    <name evidence="1" type="ORF">SD71_09335</name>
</gene>
<dbReference type="InterPro" id="IPR050696">
    <property type="entry name" value="FtsA/MreB"/>
</dbReference>
<reference evidence="1 2" key="1">
    <citation type="submission" date="2014-12" db="EMBL/GenBank/DDBJ databases">
        <title>Draft genome sequence of Cohnella kolymensis strain B-2846.</title>
        <authorList>
            <person name="Karlyshev A.V."/>
            <person name="Kudryashova E.B."/>
        </authorList>
    </citation>
    <scope>NUCLEOTIDE SEQUENCE [LARGE SCALE GENOMIC DNA]</scope>
    <source>
        <strain evidence="1 2">VKM B-2846</strain>
    </source>
</reference>
<dbReference type="InterPro" id="IPR043129">
    <property type="entry name" value="ATPase_NBD"/>
</dbReference>
<dbReference type="Gene3D" id="3.30.420.40">
    <property type="match status" value="2"/>
</dbReference>
<dbReference type="PANTHER" id="PTHR32432">
    <property type="entry name" value="CELL DIVISION PROTEIN FTSA-RELATED"/>
    <property type="match status" value="1"/>
</dbReference>
<dbReference type="PANTHER" id="PTHR32432:SF3">
    <property type="entry name" value="ETHANOLAMINE UTILIZATION PROTEIN EUTJ"/>
    <property type="match status" value="1"/>
</dbReference>
<dbReference type="CDD" id="cd24049">
    <property type="entry name" value="ASKHA_NBD_PilM"/>
    <property type="match status" value="1"/>
</dbReference>
<dbReference type="EMBL" id="JXAL01000014">
    <property type="protein sequence ID" value="KIL36152.1"/>
    <property type="molecule type" value="Genomic_DNA"/>
</dbReference>
<sequence>MPLLRTNPLGIEITDSHIKLCELNNKSKKNKSIKHAASIELAPGTMNDGRVQNEGQLVQAFRKVLDQYDWSTRQVHFAIPSQSVMVRFLKMPNVKHKALAKLVEFEIKNNIHLPFEDPYYDFVKLEAKHTPEPKKQPSAEVFQAQWEAAAARESAAEQVSANTCDIMLTAASKDLLQQYIEIFKEMDLKLASIEIKPFSLNRVQQKCLQLPPDDLILLADINGTNCDLTIVSNGLIRITRNVSVSFLEQPVPQNDTLDRMFADFTPQKGSYDGSFNDLAGELERLMNFYRYTLNNRDAEFRHLIVTGDIPMLDELMRYLNARMNMNVGQLNWNGLQISESMNEWNLSNYAVPLGLCLRGIN</sequence>
<comment type="caution">
    <text evidence="1">The sequence shown here is derived from an EMBL/GenBank/DDBJ whole genome shotgun (WGS) entry which is preliminary data.</text>
</comment>
<name>A0ABR5A543_9BACL</name>
<evidence type="ECO:0008006" key="3">
    <source>
        <dbReference type="Google" id="ProtNLM"/>
    </source>
</evidence>
<evidence type="ECO:0000313" key="2">
    <source>
        <dbReference type="Proteomes" id="UP000054526"/>
    </source>
</evidence>
<organism evidence="1 2">
    <name type="scientific">Cohnella kolymensis</name>
    <dbReference type="NCBI Taxonomy" id="1590652"/>
    <lineage>
        <taxon>Bacteria</taxon>
        <taxon>Bacillati</taxon>
        <taxon>Bacillota</taxon>
        <taxon>Bacilli</taxon>
        <taxon>Bacillales</taxon>
        <taxon>Paenibacillaceae</taxon>
        <taxon>Cohnella</taxon>
    </lineage>
</organism>
<accession>A0ABR5A543</accession>
<dbReference type="Proteomes" id="UP000054526">
    <property type="component" value="Unassembled WGS sequence"/>
</dbReference>
<dbReference type="SUPFAM" id="SSF53067">
    <property type="entry name" value="Actin-like ATPase domain"/>
    <property type="match status" value="1"/>
</dbReference>